<reference evidence="1 2" key="1">
    <citation type="submission" date="2021-07" db="EMBL/GenBank/DDBJ databases">
        <title>Genome data of Colletotrichum spaethianum.</title>
        <authorList>
            <person name="Utami Y.D."/>
            <person name="Hiruma K."/>
        </authorList>
    </citation>
    <scope>NUCLEOTIDE SEQUENCE [LARGE SCALE GENOMIC DNA]</scope>
    <source>
        <strain evidence="1 2">MAFF 242679</strain>
    </source>
</reference>
<organism evidence="1 2">
    <name type="scientific">Colletotrichum liriopes</name>
    <dbReference type="NCBI Taxonomy" id="708192"/>
    <lineage>
        <taxon>Eukaryota</taxon>
        <taxon>Fungi</taxon>
        <taxon>Dikarya</taxon>
        <taxon>Ascomycota</taxon>
        <taxon>Pezizomycotina</taxon>
        <taxon>Sordariomycetes</taxon>
        <taxon>Hypocreomycetidae</taxon>
        <taxon>Glomerellales</taxon>
        <taxon>Glomerellaceae</taxon>
        <taxon>Colletotrichum</taxon>
        <taxon>Colletotrichum spaethianum species complex</taxon>
    </lineage>
</organism>
<proteinExistence type="predicted"/>
<gene>
    <name evidence="1" type="ORF">ColLi_04348</name>
</gene>
<protein>
    <submittedName>
        <fullName evidence="1">Uncharacterized protein</fullName>
    </submittedName>
</protein>
<sequence length="259" mass="28061">MALSWRLALLCRPDSTRTTQPQSDALLNAWARERCQGVDKATRLTAANGFFLQNKSKTLTTAVWFVSGILDYLPRVRSTILQNHFSDAAGFIGVDNGFFLGAQGGGGKAAQVFAKGANRSIQLSDGFFWTGAALTLLLLHQPSLDEYSDIVSVIKRAKLSFCLLADRVVILGRDSSSVDFPGDTPGLDWAVLTPATAEELGAAGVETRPPYDPGAFRKRFHAQTKYVLMRGDFIIFSQAQTLEAVEAQLAWAGEMVAGV</sequence>
<keyword evidence="2" id="KW-1185">Reference proteome</keyword>
<accession>A0AA37GIZ0</accession>
<evidence type="ECO:0000313" key="2">
    <source>
        <dbReference type="Proteomes" id="UP001055172"/>
    </source>
</evidence>
<name>A0AA37GIZ0_9PEZI</name>
<dbReference type="AlphaFoldDB" id="A0AA37GIZ0"/>
<dbReference type="Proteomes" id="UP001055172">
    <property type="component" value="Unassembled WGS sequence"/>
</dbReference>
<comment type="caution">
    <text evidence="1">The sequence shown here is derived from an EMBL/GenBank/DDBJ whole genome shotgun (WGS) entry which is preliminary data.</text>
</comment>
<dbReference type="EMBL" id="BPPX01000007">
    <property type="protein sequence ID" value="GJC81510.1"/>
    <property type="molecule type" value="Genomic_DNA"/>
</dbReference>
<evidence type="ECO:0000313" key="1">
    <source>
        <dbReference type="EMBL" id="GJC81510.1"/>
    </source>
</evidence>